<evidence type="ECO:0008006" key="3">
    <source>
        <dbReference type="Google" id="ProtNLM"/>
    </source>
</evidence>
<feature type="non-terminal residue" evidence="1">
    <location>
        <position position="60"/>
    </location>
</feature>
<protein>
    <recommendedName>
        <fullName evidence="3">Bestrophin homolog</fullName>
    </recommendedName>
</protein>
<sequence length="60" mass="6941">MTWMHAYEIFKTGLTAIRRCFKVARTNRFAEERRHLEKLTHISSLSDIICDGIVDETASA</sequence>
<keyword evidence="2" id="KW-1185">Reference proteome</keyword>
<comment type="caution">
    <text evidence="1">The sequence shown here is derived from an EMBL/GenBank/DDBJ whole genome shotgun (WGS) entry which is preliminary data.</text>
</comment>
<gene>
    <name evidence="1" type="ORF">PENTCL1PPCAC_29695</name>
</gene>
<dbReference type="EMBL" id="BTSX01000006">
    <property type="protein sequence ID" value="GMT07521.1"/>
    <property type="molecule type" value="Genomic_DNA"/>
</dbReference>
<reference evidence="1" key="1">
    <citation type="submission" date="2023-10" db="EMBL/GenBank/DDBJ databases">
        <title>Genome assembly of Pristionchus species.</title>
        <authorList>
            <person name="Yoshida K."/>
            <person name="Sommer R.J."/>
        </authorList>
    </citation>
    <scope>NUCLEOTIDE SEQUENCE</scope>
    <source>
        <strain evidence="1">RS0144</strain>
    </source>
</reference>
<evidence type="ECO:0000313" key="1">
    <source>
        <dbReference type="EMBL" id="GMT07521.1"/>
    </source>
</evidence>
<name>A0AAV5UM73_9BILA</name>
<organism evidence="1 2">
    <name type="scientific">Pristionchus entomophagus</name>
    <dbReference type="NCBI Taxonomy" id="358040"/>
    <lineage>
        <taxon>Eukaryota</taxon>
        <taxon>Metazoa</taxon>
        <taxon>Ecdysozoa</taxon>
        <taxon>Nematoda</taxon>
        <taxon>Chromadorea</taxon>
        <taxon>Rhabditida</taxon>
        <taxon>Rhabditina</taxon>
        <taxon>Diplogasteromorpha</taxon>
        <taxon>Diplogasteroidea</taxon>
        <taxon>Neodiplogasteridae</taxon>
        <taxon>Pristionchus</taxon>
    </lineage>
</organism>
<accession>A0AAV5UM73</accession>
<proteinExistence type="predicted"/>
<dbReference type="AlphaFoldDB" id="A0AAV5UM73"/>
<evidence type="ECO:0000313" key="2">
    <source>
        <dbReference type="Proteomes" id="UP001432027"/>
    </source>
</evidence>
<dbReference type="Proteomes" id="UP001432027">
    <property type="component" value="Unassembled WGS sequence"/>
</dbReference>